<feature type="transmembrane region" description="Helical" evidence="8">
    <location>
        <begin position="46"/>
        <end position="64"/>
    </location>
</feature>
<dbReference type="PROSITE" id="PS00714">
    <property type="entry name" value="NA_DICARBOXYL_SYMP_2"/>
    <property type="match status" value="1"/>
</dbReference>
<accession>A0ABV9Q714</accession>
<keyword evidence="10" id="KW-1185">Reference proteome</keyword>
<evidence type="ECO:0000256" key="3">
    <source>
        <dbReference type="ARBA" id="ARBA00022692"/>
    </source>
</evidence>
<feature type="transmembrane region" description="Helical" evidence="8">
    <location>
        <begin position="197"/>
        <end position="218"/>
    </location>
</feature>
<reference evidence="10" key="1">
    <citation type="journal article" date="2019" name="Int. J. Syst. Evol. Microbiol.">
        <title>The Global Catalogue of Microorganisms (GCM) 10K type strain sequencing project: providing services to taxonomists for standard genome sequencing and annotation.</title>
        <authorList>
            <consortium name="The Broad Institute Genomics Platform"/>
            <consortium name="The Broad Institute Genome Sequencing Center for Infectious Disease"/>
            <person name="Wu L."/>
            <person name="Ma J."/>
        </authorList>
    </citation>
    <scope>NUCLEOTIDE SEQUENCE [LARGE SCALE GENOMIC DNA]</scope>
    <source>
        <strain evidence="10">WYCCWR 12678</strain>
    </source>
</reference>
<evidence type="ECO:0000256" key="2">
    <source>
        <dbReference type="ARBA" id="ARBA00022448"/>
    </source>
</evidence>
<feature type="transmembrane region" description="Helical" evidence="8">
    <location>
        <begin position="7"/>
        <end position="26"/>
    </location>
</feature>
<evidence type="ECO:0000256" key="4">
    <source>
        <dbReference type="ARBA" id="ARBA00022847"/>
    </source>
</evidence>
<dbReference type="InterPro" id="IPR018107">
    <property type="entry name" value="Na-dicarboxylate_symporter_CS"/>
</dbReference>
<keyword evidence="4" id="KW-0769">Symport</keyword>
<evidence type="ECO:0000256" key="8">
    <source>
        <dbReference type="SAM" id="Phobius"/>
    </source>
</evidence>
<dbReference type="InterPro" id="IPR001991">
    <property type="entry name" value="Na-dicarboxylate_symporter"/>
</dbReference>
<feature type="compositionally biased region" description="Low complexity" evidence="7">
    <location>
        <begin position="408"/>
        <end position="421"/>
    </location>
</feature>
<feature type="region of interest" description="Disordered" evidence="7">
    <location>
        <begin position="408"/>
        <end position="429"/>
    </location>
</feature>
<dbReference type="EMBL" id="JBHSHC010000101">
    <property type="protein sequence ID" value="MFC4768417.1"/>
    <property type="molecule type" value="Genomic_DNA"/>
</dbReference>
<proteinExistence type="predicted"/>
<feature type="transmembrane region" description="Helical" evidence="8">
    <location>
        <begin position="224"/>
        <end position="244"/>
    </location>
</feature>
<feature type="transmembrane region" description="Helical" evidence="8">
    <location>
        <begin position="76"/>
        <end position="98"/>
    </location>
</feature>
<keyword evidence="6 8" id="KW-0472">Membrane</keyword>
<organism evidence="9 10">
    <name type="scientific">Effusibacillus consociatus</name>
    <dbReference type="NCBI Taxonomy" id="1117041"/>
    <lineage>
        <taxon>Bacteria</taxon>
        <taxon>Bacillati</taxon>
        <taxon>Bacillota</taxon>
        <taxon>Bacilli</taxon>
        <taxon>Bacillales</taxon>
        <taxon>Alicyclobacillaceae</taxon>
        <taxon>Effusibacillus</taxon>
    </lineage>
</organism>
<dbReference type="NCBIfam" id="NF002461">
    <property type="entry name" value="PRK01663.1"/>
    <property type="match status" value="1"/>
</dbReference>
<feature type="transmembrane region" description="Helical" evidence="8">
    <location>
        <begin position="349"/>
        <end position="372"/>
    </location>
</feature>
<protein>
    <submittedName>
        <fullName evidence="9">Dicarboxylate/amino acid:cation symporter</fullName>
    </submittedName>
</protein>
<dbReference type="RefSeq" id="WP_380026371.1">
    <property type="nucleotide sequence ID" value="NZ_JBHSHC010000101.1"/>
</dbReference>
<dbReference type="PANTHER" id="PTHR42865:SF1">
    <property type="entry name" value="AEROBIC C4-DICARBOXYLATE TRANSPORT PROTEIN"/>
    <property type="match status" value="1"/>
</dbReference>
<dbReference type="Proteomes" id="UP001596002">
    <property type="component" value="Unassembled WGS sequence"/>
</dbReference>
<dbReference type="InterPro" id="IPR036458">
    <property type="entry name" value="Na:dicarbo_symporter_sf"/>
</dbReference>
<comment type="subcellular location">
    <subcellularLocation>
        <location evidence="1">Membrane</location>
        <topology evidence="1">Multi-pass membrane protein</topology>
    </subcellularLocation>
</comment>
<sequence length="429" mass="45678">MKLNFRSLTTQVVVAIILGILFGQFFPKYATELKVLADIFIKLIKMVIPPIIFLTVVHGIASMGDMKKLGRVGGKALLYFEIVTTFALAIGIFVANFIKPGEGVNATEAKASQVAQYTKQAAESSHGVMGFIQSIIPDNFLGALTKGELLPVLFVAVMFGVALASMGDRSKPVLNLFERITEAIFKMVDMIMKVSPIAAFGAMSYTIGKFGIGSLFFLGKLMGSVYITMALFIFLVLGAIARMYGFSILKFIAYIKEEIFLVVGTSSSESALPRMMDKLQKYGCSKSTVGLVLPTGYSFNLDGTSIYLSMAALFIAQAYGIDLSIGQQLTLLGVLMITSKGAAGVTGSGFVTLAATLAAFPMVPVEGMALLLGVDRFMSEARAITNLIGNGVATVVVAKSEKEFGVEAESSSEAASGETSSLKTKEITV</sequence>
<evidence type="ECO:0000256" key="7">
    <source>
        <dbReference type="SAM" id="MobiDB-lite"/>
    </source>
</evidence>
<feature type="transmembrane region" description="Helical" evidence="8">
    <location>
        <begin position="149"/>
        <end position="167"/>
    </location>
</feature>
<dbReference type="Pfam" id="PF00375">
    <property type="entry name" value="SDF"/>
    <property type="match status" value="1"/>
</dbReference>
<keyword evidence="5 8" id="KW-1133">Transmembrane helix</keyword>
<evidence type="ECO:0000313" key="10">
    <source>
        <dbReference type="Proteomes" id="UP001596002"/>
    </source>
</evidence>
<gene>
    <name evidence="9" type="ORF">ACFO8Q_13785</name>
</gene>
<evidence type="ECO:0000256" key="1">
    <source>
        <dbReference type="ARBA" id="ARBA00004141"/>
    </source>
</evidence>
<feature type="transmembrane region" description="Helical" evidence="8">
    <location>
        <begin position="306"/>
        <end position="329"/>
    </location>
</feature>
<dbReference type="Gene3D" id="1.10.3860.10">
    <property type="entry name" value="Sodium:dicarboxylate symporter"/>
    <property type="match status" value="1"/>
</dbReference>
<dbReference type="SUPFAM" id="SSF118215">
    <property type="entry name" value="Proton glutamate symport protein"/>
    <property type="match status" value="1"/>
</dbReference>
<name>A0ABV9Q714_9BACL</name>
<evidence type="ECO:0000256" key="6">
    <source>
        <dbReference type="ARBA" id="ARBA00023136"/>
    </source>
</evidence>
<keyword evidence="3 8" id="KW-0812">Transmembrane</keyword>
<dbReference type="PRINTS" id="PR00173">
    <property type="entry name" value="EDTRNSPORT"/>
</dbReference>
<evidence type="ECO:0000256" key="5">
    <source>
        <dbReference type="ARBA" id="ARBA00022989"/>
    </source>
</evidence>
<evidence type="ECO:0000313" key="9">
    <source>
        <dbReference type="EMBL" id="MFC4768417.1"/>
    </source>
</evidence>
<comment type="caution">
    <text evidence="9">The sequence shown here is derived from an EMBL/GenBank/DDBJ whole genome shotgun (WGS) entry which is preliminary data.</text>
</comment>
<keyword evidence="2" id="KW-0813">Transport</keyword>
<dbReference type="PANTHER" id="PTHR42865">
    <property type="entry name" value="PROTON/GLUTAMATE-ASPARTATE SYMPORTER"/>
    <property type="match status" value="1"/>
</dbReference>